<dbReference type="InterPro" id="IPR015712">
    <property type="entry name" value="DNA-dir_RNA_pol_su2"/>
</dbReference>
<keyword evidence="12" id="KW-1133">Transmembrane helix</keyword>
<dbReference type="InterPro" id="IPR007644">
    <property type="entry name" value="RNA_pol_bsu_protrusion"/>
</dbReference>
<feature type="compositionally biased region" description="Basic and acidic residues" evidence="11">
    <location>
        <begin position="2188"/>
        <end position="2204"/>
    </location>
</feature>
<dbReference type="Gene3D" id="2.40.50.150">
    <property type="match status" value="1"/>
</dbReference>
<reference evidence="14 15" key="1">
    <citation type="submission" date="2016-05" db="EMBL/GenBank/DDBJ databases">
        <title>Nuclear genome of Blastocystis sp. subtype 1 NandII.</title>
        <authorList>
            <person name="Gentekaki E."/>
            <person name="Curtis B."/>
            <person name="Stairs C."/>
            <person name="Eme L."/>
            <person name="Herman E."/>
            <person name="Klimes V."/>
            <person name="Arias M.C."/>
            <person name="Elias M."/>
            <person name="Hilliou F."/>
            <person name="Klute M."/>
            <person name="Malik S.-B."/>
            <person name="Pightling A."/>
            <person name="Rachubinski R."/>
            <person name="Salas D."/>
            <person name="Schlacht A."/>
            <person name="Suga H."/>
            <person name="Archibald J."/>
            <person name="Ball S.G."/>
            <person name="Clark G."/>
            <person name="Dacks J."/>
            <person name="Van Der Giezen M."/>
            <person name="Tsaousis A."/>
            <person name="Roger A."/>
        </authorList>
    </citation>
    <scope>NUCLEOTIDE SEQUENCE [LARGE SCALE GENOMIC DNA]</scope>
    <source>
        <strain evidence="15">ATCC 50177 / NandII</strain>
    </source>
</reference>
<dbReference type="PROSITE" id="PS51820">
    <property type="entry name" value="PA14"/>
    <property type="match status" value="2"/>
</dbReference>
<dbReference type="Proteomes" id="UP000078348">
    <property type="component" value="Unassembled WGS sequence"/>
</dbReference>
<dbReference type="InterPro" id="IPR007642">
    <property type="entry name" value="RNA_pol_Rpb2_2"/>
</dbReference>
<keyword evidence="15" id="KW-1185">Reference proteome</keyword>
<comment type="similarity">
    <text evidence="2 10">Belongs to the RNA polymerase beta chain family.</text>
</comment>
<sequence>MKTCFPRVNEVYTPPPDVPTKEDKWNLVPEFMRNRGLVKQQIDSYNYFINIGIKKIMEANKEIRSDVNHKFFVQYQNIYLGDPMVLEDSQIVNNKITPMECRKRSLTYSAPIFVDIKYTLGDKIMMKRNLRIGQLPIMLHSSKCVLRNKTPAELAKMQECLYDPGGYFIVRGAEKVLLMQEQMSKNRLLLDINDDGTIVASVTSSTTERKSRCYVLEKKGRLYLKHNVFTKDIPICVAFRCMGIESDQEIMALIGNESQYRSYFNLSIEECHQLGIFTQKQALEWVGALVSMRKSRWSKKRSAEEEGREVFNTTILCHVPVVQYDYWPKCVYLAYMAREVLKCIFDHSLLSDKARKRERRDVQDYYGNKRIEMAGDLISLLFEDLFKMYNSKIKESVNKSLQKTARVNAFDVVPVMQQFHDIITNGCVNAIKSGNWVLKRFHIDRKGVAEPVTRLSYIAAIGHMTRIRSHVEKAQKISGPRALQPSQFGMVCPSDTPEGEQCGLVKSLTILAYITTDQDECGLRQVAYDLGVIDIGLVGAEELYAYPSNLVFLNGCILGIHSQPNTLVRKVRTLRRRGLLGEFIRHCVHLSCDGGRICRPLLVLNRATGKPYLTKGHVEQIRRGTLDITTLVREGVIEYIDVNEENSCLIAVTDKDITPAHTHMEIDPVSILGIVASLIPYPDHNQSPRNTYQCAMGKQAIGTIACNQQQRVDISPLNILVYPMMPMVRSRVLDLLHFSQLPAGQNAMVAVMSYSGYDIEDAVVLNKASIDRGYGRVVISKKQVFSLKKYANGTCDTIRAPPRREDQKGIDDRTWNRLCEPYRSLGSDGVVECGVYVRPGDIMVNKDVPVNTGDFTGDVSTRPAPVKYKENGGYVDKVLITTTDNDYFLIKTMVRDMRLPELGDKFSSRHGQKGVVGLIVGQENMPFSNAGIYPDMIMNPHGFPSRMTVGKMMELLAGKAGLYEGERKFGTIFGGTDIEDCAETLIKHGFNYSGKDLLYSGITGEPLRAYIFMGPVYYQRLKHMVKDKVFARAKGPRMALTHQPTQGRARDGGLRVGEMERDCLVAHGTSMLLIERLLLSSDPFLASICSKCGLLCQEEWCEYCKSGENVCQIRIPYACKLLFQELQSMNVVPRLTLSDGGYFDYNFCQTQTEANIEGLTVCYIPTTNGFNMFSEEWYYSMESTTCSILETLDLEDYYFRENRHKWPGLDDTIEEVFSAAITGFINIGMAATYNFTLAADDNAMIFFDDSLTPLIDIEGESGSLRSVTKPIHLTSGRHLMRLYYSNNGGYARLKLTYSSSEAGLPETTVDKEATFVGGQAPSFQKMSDIRTIVSGTVKANRPVLAGSYVTAFTVSPNLPTGLRLNGVSGVISGVSSSPVNGDYTVTATGPLGSATAMIHLSISGSPLAGLSAKYYEIKEKESACYQDSFKQQALTLLADTIDADINHPLMRRGAGWAGIPGEVFDGFYVEWSGYLRIDVAGDYEMKVESRDGVRVYVDGIRVLNGWECPRKMVSTTNTVSFGTVGYVSIQVNFFSSGSDFGVILSWKKPNTADFEVIPASMLVHVPSAPFTYTASTMQYYRNMPVAENMPVFFGVSLANPTYSINPELPAGLTLQSNGVISGTPSADAEEKTYTLVAASQGTSYTTHITLQVKYVAPPSALKITDTDKREVTSLTLTQFTKMSTLYLSAENNPRLWSIQPDLPSGLTVDWMIDTIKGTPLVALAQTTFTVTASNSGGSVSKTLSLTVTGCQYGKWFYSSVTAYDPVSFTLKKASGEVVYQNDNIASGDYGMSMCIPDGDYLYTFRCTEDSGRCSLKIIREDKMIFLSQQTTDRNPLSGDFSTSVKEKATLSIEQPPELLGLKQSFSLQFNATGVFKPLYAVPSLPDTVRIDESASTLTGTFYKKGTYSYEVIAENDMGKVSVTLTFHVGTCSDGKGMITLSRKAVSFKDSMVVTSDATGDVITSVEFTYDDYSSTLCLPNGDYKVVMKTTREEGSWNAGSELLVKDSWDDLLASTMLDNGKGEKTEYFTINYAIMDRLPMRFYNQEKAPSNKWKEINFNDGGWAEGDYSSFGNFTANTAYFRKEFEVDNKNKYSILAFDLEILDGVIVYINGQEVIRRNMPAAGVTHQSMASSRYDSLFWRRTAVPTSMLQNGKNVLAVELHRSEGVHTGIVFDVYGSLLSGECIKRTDRGRGKDSEHTPRERYNPANAFDNDLQTTWQDSNLPVHLQFTYDYDRYEFINKIVLMAGNEYKSNMPKKFEVLGMANEDSDDGDVLATVDDRNLFTSPYASTTVFLKSSQPYNVYRMRVDETNDNSNTASIAEMMLYTCRLTYCPKQKGWDSVQTGETASGACSRSTFGEAKRSCELDRYDPKWSAVDYSNCLSTNPPSQKAYIDFKYMVSNCTLRNFDAFVKDRFIDITRDILLAKKEDINLFLIQDCSDSETVNVCFYVRVTTELDISSYVFKHMNQLQEEMSYRMYTNPPRHLPEGMYFVMVMNPLLRTPASKMALIVVIVLVLVIVIGTGVFVYNIRSEKNVRKVRGGVTRKSTIETMQDRMERNKKEKAGLLGQDN</sequence>
<accession>A0A196SNW2</accession>
<evidence type="ECO:0000256" key="1">
    <source>
        <dbReference type="ARBA" id="ARBA00004123"/>
    </source>
</evidence>
<keyword evidence="12" id="KW-0812">Transmembrane</keyword>
<dbReference type="GO" id="GO:0000428">
    <property type="term" value="C:DNA-directed RNA polymerase complex"/>
    <property type="evidence" value="ECO:0007669"/>
    <property type="project" value="UniProtKB-KW"/>
</dbReference>
<evidence type="ECO:0000256" key="9">
    <source>
        <dbReference type="ARBA" id="ARBA00023242"/>
    </source>
</evidence>
<comment type="catalytic activity">
    <reaction evidence="10">
        <text>RNA(n) + a ribonucleoside 5'-triphosphate = RNA(n+1) + diphosphate</text>
        <dbReference type="Rhea" id="RHEA:21248"/>
        <dbReference type="Rhea" id="RHEA-COMP:14527"/>
        <dbReference type="Rhea" id="RHEA-COMP:17342"/>
        <dbReference type="ChEBI" id="CHEBI:33019"/>
        <dbReference type="ChEBI" id="CHEBI:61557"/>
        <dbReference type="ChEBI" id="CHEBI:140395"/>
        <dbReference type="EC" id="2.7.7.6"/>
    </reaction>
</comment>
<dbReference type="GO" id="GO:0003899">
    <property type="term" value="F:DNA-directed RNA polymerase activity"/>
    <property type="evidence" value="ECO:0007669"/>
    <property type="project" value="UniProtKB-EC"/>
</dbReference>
<dbReference type="Pfam" id="PF04567">
    <property type="entry name" value="RNA_pol_Rpb2_5"/>
    <property type="match status" value="1"/>
</dbReference>
<evidence type="ECO:0000256" key="4">
    <source>
        <dbReference type="ARBA" id="ARBA00022679"/>
    </source>
</evidence>
<dbReference type="SMART" id="SM00758">
    <property type="entry name" value="PA14"/>
    <property type="match status" value="1"/>
</dbReference>
<gene>
    <name evidence="14" type="ORF">AV274_0767</name>
</gene>
<dbReference type="GO" id="GO:0046872">
    <property type="term" value="F:metal ion binding"/>
    <property type="evidence" value="ECO:0007669"/>
    <property type="project" value="UniProtKB-KW"/>
</dbReference>
<evidence type="ECO:0000256" key="2">
    <source>
        <dbReference type="ARBA" id="ARBA00006835"/>
    </source>
</evidence>
<dbReference type="InterPro" id="IPR037033">
    <property type="entry name" value="DNA-dir_RNAP_su2_hyb_sf"/>
</dbReference>
<dbReference type="STRING" id="478820.A0A196SNW2"/>
<dbReference type="Pfam" id="PF00562">
    <property type="entry name" value="RNA_pol_Rpb2_6"/>
    <property type="match status" value="1"/>
</dbReference>
<dbReference type="Gene3D" id="2.60.120.260">
    <property type="entry name" value="Galactose-binding domain-like"/>
    <property type="match status" value="2"/>
</dbReference>
<keyword evidence="8 10" id="KW-0804">Transcription</keyword>
<evidence type="ECO:0000313" key="15">
    <source>
        <dbReference type="Proteomes" id="UP000078348"/>
    </source>
</evidence>
<dbReference type="InterPro" id="IPR037034">
    <property type="entry name" value="RNA_pol_Rpb2_2_sf"/>
</dbReference>
<feature type="domain" description="PA14" evidence="13">
    <location>
        <begin position="1405"/>
        <end position="1561"/>
    </location>
</feature>
<evidence type="ECO:0000256" key="5">
    <source>
        <dbReference type="ARBA" id="ARBA00022695"/>
    </source>
</evidence>
<proteinExistence type="inferred from homology"/>
<dbReference type="Gene3D" id="3.90.1110.10">
    <property type="entry name" value="RNA polymerase Rpb2, domain 2"/>
    <property type="match status" value="1"/>
</dbReference>
<dbReference type="Gene3D" id="2.60.40.10">
    <property type="entry name" value="Immunoglobulins"/>
    <property type="match status" value="3"/>
</dbReference>
<dbReference type="InterPro" id="IPR007120">
    <property type="entry name" value="DNA-dir_RNAP_su2_dom"/>
</dbReference>
<dbReference type="PANTHER" id="PTHR20856">
    <property type="entry name" value="DNA-DIRECTED RNA POLYMERASE I SUBUNIT 2"/>
    <property type="match status" value="1"/>
</dbReference>
<dbReference type="Pfam" id="PF07691">
    <property type="entry name" value="PA14"/>
    <property type="match status" value="1"/>
</dbReference>
<dbReference type="InterPro" id="IPR037524">
    <property type="entry name" value="PA14/GLEYA"/>
</dbReference>
<dbReference type="GO" id="GO:0032549">
    <property type="term" value="F:ribonucleoside binding"/>
    <property type="evidence" value="ECO:0007669"/>
    <property type="project" value="InterPro"/>
</dbReference>
<dbReference type="InterPro" id="IPR007121">
    <property type="entry name" value="RNA_pol_bsu_CS"/>
</dbReference>
<keyword evidence="5 10" id="KW-0548">Nucleotidyltransferase</keyword>
<feature type="region of interest" description="Disordered" evidence="11">
    <location>
        <begin position="2188"/>
        <end position="2208"/>
    </location>
</feature>
<dbReference type="InterPro" id="IPR007641">
    <property type="entry name" value="RNA_pol_Rpb2_7"/>
</dbReference>
<feature type="domain" description="PA14" evidence="13">
    <location>
        <begin position="1168"/>
        <end position="1313"/>
    </location>
</feature>
<evidence type="ECO:0000256" key="8">
    <source>
        <dbReference type="ARBA" id="ARBA00023163"/>
    </source>
</evidence>
<dbReference type="Gene3D" id="3.90.1100.10">
    <property type="match status" value="2"/>
</dbReference>
<dbReference type="SUPFAM" id="SSF56988">
    <property type="entry name" value="Anthrax protective antigen"/>
    <property type="match status" value="2"/>
</dbReference>
<dbReference type="CDD" id="cd00653">
    <property type="entry name" value="RNA_pol_B_RPB2"/>
    <property type="match status" value="1"/>
</dbReference>
<dbReference type="Gene3D" id="2.40.270.10">
    <property type="entry name" value="DNA-directed RNA polymerase, subunit 2, domain 6"/>
    <property type="match status" value="1"/>
</dbReference>
<organism evidence="14 15">
    <name type="scientific">Blastocystis sp. subtype 1 (strain ATCC 50177 / NandII)</name>
    <dbReference type="NCBI Taxonomy" id="478820"/>
    <lineage>
        <taxon>Eukaryota</taxon>
        <taxon>Sar</taxon>
        <taxon>Stramenopiles</taxon>
        <taxon>Bigyra</taxon>
        <taxon>Opalozoa</taxon>
        <taxon>Opalinata</taxon>
        <taxon>Blastocystidae</taxon>
        <taxon>Blastocystis</taxon>
    </lineage>
</organism>
<dbReference type="InterPro" id="IPR007645">
    <property type="entry name" value="RNA_pol_Rpb2_3"/>
</dbReference>
<dbReference type="GO" id="GO:0005634">
    <property type="term" value="C:nucleus"/>
    <property type="evidence" value="ECO:0007669"/>
    <property type="project" value="UniProtKB-SubCell"/>
</dbReference>
<comment type="subcellular location">
    <subcellularLocation>
        <location evidence="1">Nucleus</location>
    </subcellularLocation>
</comment>
<keyword evidence="12" id="KW-0472">Membrane</keyword>
<dbReference type="FunFam" id="2.40.270.10:FF:000006">
    <property type="entry name" value="DNA-directed RNA polymerase subunit beta"/>
    <property type="match status" value="1"/>
</dbReference>
<evidence type="ECO:0000259" key="13">
    <source>
        <dbReference type="PROSITE" id="PS51820"/>
    </source>
</evidence>
<keyword evidence="3 10" id="KW-0240">DNA-directed RNA polymerase</keyword>
<dbReference type="OrthoDB" id="10248617at2759"/>
<dbReference type="EC" id="2.7.7.6" evidence="10"/>
<evidence type="ECO:0000256" key="7">
    <source>
        <dbReference type="ARBA" id="ARBA00022833"/>
    </source>
</evidence>
<evidence type="ECO:0000256" key="10">
    <source>
        <dbReference type="RuleBase" id="RU363031"/>
    </source>
</evidence>
<dbReference type="EMBL" id="LXWW01000027">
    <property type="protein sequence ID" value="OAO17524.1"/>
    <property type="molecule type" value="Genomic_DNA"/>
</dbReference>
<dbReference type="SUPFAM" id="SSF49785">
    <property type="entry name" value="Galactose-binding domain-like"/>
    <property type="match status" value="2"/>
</dbReference>
<dbReference type="Pfam" id="PF04561">
    <property type="entry name" value="RNA_pol_Rpb2_2"/>
    <property type="match status" value="1"/>
</dbReference>
<keyword evidence="4 10" id="KW-0808">Transferase</keyword>
<dbReference type="Pfam" id="PF04563">
    <property type="entry name" value="RNA_pol_Rpb2_1"/>
    <property type="match status" value="1"/>
</dbReference>
<dbReference type="GO" id="GO:0003677">
    <property type="term" value="F:DNA binding"/>
    <property type="evidence" value="ECO:0007669"/>
    <property type="project" value="InterPro"/>
</dbReference>
<keyword evidence="7" id="KW-0862">Zinc</keyword>
<dbReference type="Pfam" id="PF04560">
    <property type="entry name" value="RNA_pol_Rpb2_7"/>
    <property type="match status" value="1"/>
</dbReference>
<dbReference type="InterPro" id="IPR013783">
    <property type="entry name" value="Ig-like_fold"/>
</dbReference>
<evidence type="ECO:0000256" key="6">
    <source>
        <dbReference type="ARBA" id="ARBA00022723"/>
    </source>
</evidence>
<keyword evidence="6" id="KW-0479">Metal-binding</keyword>
<comment type="function">
    <text evidence="10">DNA-dependent RNA polymerase catalyzes the transcription of DNA into RNA using the four ribonucleoside triphosphates as substrates.</text>
</comment>
<evidence type="ECO:0000256" key="3">
    <source>
        <dbReference type="ARBA" id="ARBA00022478"/>
    </source>
</evidence>
<dbReference type="InterPro" id="IPR011658">
    <property type="entry name" value="PA14_dom"/>
</dbReference>
<dbReference type="FunFam" id="3.90.1110.10:FF:000006">
    <property type="entry name" value="DNA-directed RNA polymerase subunit beta"/>
    <property type="match status" value="1"/>
</dbReference>
<evidence type="ECO:0000256" key="12">
    <source>
        <dbReference type="SAM" id="Phobius"/>
    </source>
</evidence>
<keyword evidence="9" id="KW-0539">Nucleus</keyword>
<dbReference type="Pfam" id="PF04566">
    <property type="entry name" value="RNA_pol_Rpb2_4"/>
    <property type="match status" value="1"/>
</dbReference>
<dbReference type="Pfam" id="PF04565">
    <property type="entry name" value="RNA_pol_Rpb2_3"/>
    <property type="match status" value="1"/>
</dbReference>
<evidence type="ECO:0000313" key="14">
    <source>
        <dbReference type="EMBL" id="OAO17524.1"/>
    </source>
</evidence>
<comment type="caution">
    <text evidence="14">The sequence shown here is derived from an EMBL/GenBank/DDBJ whole genome shotgun (WGS) entry which is preliminary data.</text>
</comment>
<dbReference type="Pfam" id="PF05345">
    <property type="entry name" value="He_PIG"/>
    <property type="match status" value="3"/>
</dbReference>
<dbReference type="InterPro" id="IPR007646">
    <property type="entry name" value="RNA_pol_Rpb2_4"/>
</dbReference>
<evidence type="ECO:0000256" key="11">
    <source>
        <dbReference type="SAM" id="MobiDB-lite"/>
    </source>
</evidence>
<protein>
    <recommendedName>
        <fullName evidence="10">DNA-directed RNA polymerase subunit beta</fullName>
        <ecNumber evidence="10">2.7.7.6</ecNumber>
    </recommendedName>
</protein>
<dbReference type="SUPFAM" id="SSF64484">
    <property type="entry name" value="beta and beta-prime subunits of DNA dependent RNA-polymerase"/>
    <property type="match status" value="1"/>
</dbReference>
<dbReference type="GO" id="GO:0006351">
    <property type="term" value="P:DNA-templated transcription"/>
    <property type="evidence" value="ECO:0007669"/>
    <property type="project" value="InterPro"/>
</dbReference>
<dbReference type="InterPro" id="IPR007647">
    <property type="entry name" value="RNA_pol_Rpb2_5"/>
</dbReference>
<name>A0A196SNW2_BLAHN</name>
<dbReference type="Gene3D" id="3.90.1800.10">
    <property type="entry name" value="RNA polymerase alpha subunit dimerisation domain"/>
    <property type="match status" value="1"/>
</dbReference>
<feature type="transmembrane region" description="Helical" evidence="12">
    <location>
        <begin position="2505"/>
        <end position="2528"/>
    </location>
</feature>
<dbReference type="FunFam" id="2.40.270.10:FF:000011">
    <property type="entry name" value="DNA-directed RNA polymerase subunit beta"/>
    <property type="match status" value="1"/>
</dbReference>
<dbReference type="InterPro" id="IPR008979">
    <property type="entry name" value="Galactose-bd-like_sf"/>
</dbReference>
<dbReference type="Gene3D" id="3.90.182.10">
    <property type="entry name" value="Toxin - Anthrax Protective Antigen,domain 1"/>
    <property type="match status" value="1"/>
</dbReference>
<dbReference type="InterPro" id="IPR014724">
    <property type="entry name" value="RNA_pol_RPB2_OB-fold"/>
</dbReference>
<dbReference type="PROSITE" id="PS01166">
    <property type="entry name" value="RNA_POL_BETA"/>
    <property type="match status" value="1"/>
</dbReference>